<organism evidence="1 2">
    <name type="scientific">Dyadobacter luteus</name>
    <dbReference type="NCBI Taxonomy" id="2259619"/>
    <lineage>
        <taxon>Bacteria</taxon>
        <taxon>Pseudomonadati</taxon>
        <taxon>Bacteroidota</taxon>
        <taxon>Cytophagia</taxon>
        <taxon>Cytophagales</taxon>
        <taxon>Spirosomataceae</taxon>
        <taxon>Dyadobacter</taxon>
    </lineage>
</organism>
<dbReference type="Proteomes" id="UP000256373">
    <property type="component" value="Unassembled WGS sequence"/>
</dbReference>
<dbReference type="OrthoDB" id="671208at2"/>
<name>A0A3D8Y9J6_9BACT</name>
<proteinExistence type="predicted"/>
<accession>A0A3D8Y9J6</accession>
<evidence type="ECO:0000313" key="1">
    <source>
        <dbReference type="EMBL" id="REA60078.1"/>
    </source>
</evidence>
<keyword evidence="2" id="KW-1185">Reference proteome</keyword>
<protein>
    <recommendedName>
        <fullName evidence="3">IS66 family insertion sequence element accessory protein TnpB</fullName>
    </recommendedName>
</protein>
<evidence type="ECO:0000313" key="2">
    <source>
        <dbReference type="Proteomes" id="UP000256373"/>
    </source>
</evidence>
<dbReference type="RefSeq" id="WP_115831823.1">
    <property type="nucleotide sequence ID" value="NZ_QNUL01000012.1"/>
</dbReference>
<gene>
    <name evidence="1" type="ORF">DSL64_15465</name>
</gene>
<dbReference type="NCBIfam" id="NF047593">
    <property type="entry name" value="IS66_ISAeme5_TnpA"/>
    <property type="match status" value="1"/>
</dbReference>
<sequence>MDQSEEMFKLVREWRKSGLTQSEFCKPHGITVAKFGYWAWKEKLAARLPVEKVGGFVQISGQQSTSNDSCQIVYPNGVKINYQGKDLVVLSQLIKLY</sequence>
<dbReference type="AlphaFoldDB" id="A0A3D8Y9J6"/>
<reference evidence="1 2" key="1">
    <citation type="submission" date="2018-07" db="EMBL/GenBank/DDBJ databases">
        <title>Dyadobacter roseus sp. nov., isolated from rose rhizosphere soil.</title>
        <authorList>
            <person name="Chen L."/>
        </authorList>
    </citation>
    <scope>NUCLEOTIDE SEQUENCE [LARGE SCALE GENOMIC DNA]</scope>
    <source>
        <strain evidence="1 2">RS19</strain>
    </source>
</reference>
<comment type="caution">
    <text evidence="1">The sequence shown here is derived from an EMBL/GenBank/DDBJ whole genome shotgun (WGS) entry which is preliminary data.</text>
</comment>
<dbReference type="EMBL" id="QNUL01000012">
    <property type="protein sequence ID" value="REA60078.1"/>
    <property type="molecule type" value="Genomic_DNA"/>
</dbReference>
<evidence type="ECO:0008006" key="3">
    <source>
        <dbReference type="Google" id="ProtNLM"/>
    </source>
</evidence>